<evidence type="ECO:0000256" key="2">
    <source>
        <dbReference type="ARBA" id="ARBA00007118"/>
    </source>
</evidence>
<evidence type="ECO:0000313" key="8">
    <source>
        <dbReference type="Proteomes" id="UP001595833"/>
    </source>
</evidence>
<keyword evidence="5" id="KW-0560">Oxidoreductase</keyword>
<dbReference type="RefSeq" id="WP_344042436.1">
    <property type="nucleotide sequence ID" value="NZ_BAAAKE010000034.1"/>
</dbReference>
<sequence>MATATTPLVELLRSRYSVRKFLPAPMSASDIQGVLEDAQTSPSNSNTQPWAVHIASGAARDAISEGMLTAYGEDRTSADFTSGYGDGLYAERAQRHGATVYEVWGVARSDTEGRDEVVRDNLRFYGAPHAAFLFMPVLGDGVRTAGDIGMYAQTFLLSLTARGFHGIPQTVLGMYADVVREVLGVPEDLKLLFGISFGTADPAAKINDLRMHRLPVEQSATVHEMPATGSSLTADRECGKP</sequence>
<organism evidence="7 8">
    <name type="scientific">Saccharothrix xinjiangensis</name>
    <dbReference type="NCBI Taxonomy" id="204798"/>
    <lineage>
        <taxon>Bacteria</taxon>
        <taxon>Bacillati</taxon>
        <taxon>Actinomycetota</taxon>
        <taxon>Actinomycetes</taxon>
        <taxon>Pseudonocardiales</taxon>
        <taxon>Pseudonocardiaceae</taxon>
        <taxon>Saccharothrix</taxon>
    </lineage>
</organism>
<proteinExistence type="inferred from homology"/>
<evidence type="ECO:0000259" key="6">
    <source>
        <dbReference type="Pfam" id="PF00881"/>
    </source>
</evidence>
<dbReference type="Proteomes" id="UP001595833">
    <property type="component" value="Unassembled WGS sequence"/>
</dbReference>
<evidence type="ECO:0000256" key="1">
    <source>
        <dbReference type="ARBA" id="ARBA00001917"/>
    </source>
</evidence>
<dbReference type="Gene3D" id="3.40.109.10">
    <property type="entry name" value="NADH Oxidase"/>
    <property type="match status" value="1"/>
</dbReference>
<name>A0ABV9YB22_9PSEU</name>
<protein>
    <submittedName>
        <fullName evidence="7">Nitroreductase</fullName>
    </submittedName>
</protein>
<dbReference type="PANTHER" id="PTHR43673">
    <property type="entry name" value="NAD(P)H NITROREDUCTASE YDGI-RELATED"/>
    <property type="match status" value="1"/>
</dbReference>
<evidence type="ECO:0000256" key="5">
    <source>
        <dbReference type="ARBA" id="ARBA00023002"/>
    </source>
</evidence>
<evidence type="ECO:0000256" key="4">
    <source>
        <dbReference type="ARBA" id="ARBA00022643"/>
    </source>
</evidence>
<keyword evidence="3" id="KW-0285">Flavoprotein</keyword>
<dbReference type="EMBL" id="JBHSJB010000050">
    <property type="protein sequence ID" value="MFC5059925.1"/>
    <property type="molecule type" value="Genomic_DNA"/>
</dbReference>
<dbReference type="InterPro" id="IPR029479">
    <property type="entry name" value="Nitroreductase"/>
</dbReference>
<dbReference type="PANTHER" id="PTHR43673:SF2">
    <property type="entry name" value="NITROREDUCTASE"/>
    <property type="match status" value="1"/>
</dbReference>
<accession>A0ABV9YB22</accession>
<comment type="caution">
    <text evidence="7">The sequence shown here is derived from an EMBL/GenBank/DDBJ whole genome shotgun (WGS) entry which is preliminary data.</text>
</comment>
<dbReference type="Pfam" id="PF00881">
    <property type="entry name" value="Nitroreductase"/>
    <property type="match status" value="1"/>
</dbReference>
<dbReference type="CDD" id="cd02136">
    <property type="entry name" value="PnbA_NfnB-like"/>
    <property type="match status" value="1"/>
</dbReference>
<comment type="similarity">
    <text evidence="2">Belongs to the nitroreductase family.</text>
</comment>
<gene>
    <name evidence="7" type="ORF">ACFPFM_39955</name>
</gene>
<dbReference type="SUPFAM" id="SSF55469">
    <property type="entry name" value="FMN-dependent nitroreductase-like"/>
    <property type="match status" value="1"/>
</dbReference>
<feature type="domain" description="Nitroreductase" evidence="6">
    <location>
        <begin position="12"/>
        <end position="198"/>
    </location>
</feature>
<evidence type="ECO:0000313" key="7">
    <source>
        <dbReference type="EMBL" id="MFC5059925.1"/>
    </source>
</evidence>
<keyword evidence="8" id="KW-1185">Reference proteome</keyword>
<reference evidence="8" key="1">
    <citation type="journal article" date="2019" name="Int. J. Syst. Evol. Microbiol.">
        <title>The Global Catalogue of Microorganisms (GCM) 10K type strain sequencing project: providing services to taxonomists for standard genome sequencing and annotation.</title>
        <authorList>
            <consortium name="The Broad Institute Genomics Platform"/>
            <consortium name="The Broad Institute Genome Sequencing Center for Infectious Disease"/>
            <person name="Wu L."/>
            <person name="Ma J."/>
        </authorList>
    </citation>
    <scope>NUCLEOTIDE SEQUENCE [LARGE SCALE GENOMIC DNA]</scope>
    <source>
        <strain evidence="8">KCTC 12848</strain>
    </source>
</reference>
<evidence type="ECO:0000256" key="3">
    <source>
        <dbReference type="ARBA" id="ARBA00022630"/>
    </source>
</evidence>
<keyword evidence="4" id="KW-0288">FMN</keyword>
<comment type="cofactor">
    <cofactor evidence="1">
        <name>FMN</name>
        <dbReference type="ChEBI" id="CHEBI:58210"/>
    </cofactor>
</comment>
<dbReference type="InterPro" id="IPR000415">
    <property type="entry name" value="Nitroreductase-like"/>
</dbReference>